<gene>
    <name evidence="2" type="ordered locus">Ksed_15610</name>
</gene>
<sequence>MTPLLLEANATDTSWVPGAVAAAVTGGVGVLMMARSGALPVPVKGVVRSMSIVALMVAAALLVLGWQGMGWLPLALVTVVALLLLLAGTGLLAARAQRLTRAARGHRDD</sequence>
<dbReference type="KEGG" id="kse:Ksed_15610"/>
<dbReference type="STRING" id="478801.Ksed_15610"/>
<protein>
    <submittedName>
        <fullName evidence="2">Uncharacterized protein</fullName>
    </submittedName>
</protein>
<proteinExistence type="predicted"/>
<evidence type="ECO:0000313" key="3">
    <source>
        <dbReference type="Proteomes" id="UP000006666"/>
    </source>
</evidence>
<evidence type="ECO:0000313" key="2">
    <source>
        <dbReference type="EMBL" id="ACV06576.1"/>
    </source>
</evidence>
<dbReference type="AlphaFoldDB" id="C7NI69"/>
<name>C7NI69_KYTSD</name>
<keyword evidence="3" id="KW-1185">Reference proteome</keyword>
<dbReference type="HOGENOM" id="CLU_2180405_0_0_11"/>
<accession>C7NI69</accession>
<feature type="transmembrane region" description="Helical" evidence="1">
    <location>
        <begin position="46"/>
        <end position="66"/>
    </location>
</feature>
<dbReference type="EMBL" id="CP001686">
    <property type="protein sequence ID" value="ACV06576.1"/>
    <property type="molecule type" value="Genomic_DNA"/>
</dbReference>
<feature type="transmembrane region" description="Helical" evidence="1">
    <location>
        <begin position="72"/>
        <end position="94"/>
    </location>
</feature>
<reference evidence="2 3" key="1">
    <citation type="journal article" date="2009" name="Stand. Genomic Sci.">
        <title>Complete genome sequence of Kytococcus sedentarius type strain (541).</title>
        <authorList>
            <person name="Sims D."/>
            <person name="Brettin T."/>
            <person name="Detter J.C."/>
            <person name="Han C."/>
            <person name="Lapidus A."/>
            <person name="Copeland A."/>
            <person name="Glavina Del Rio T."/>
            <person name="Nolan M."/>
            <person name="Chen F."/>
            <person name="Lucas S."/>
            <person name="Tice H."/>
            <person name="Cheng J.F."/>
            <person name="Bruce D."/>
            <person name="Goodwin L."/>
            <person name="Pitluck S."/>
            <person name="Ovchinnikova G."/>
            <person name="Pati A."/>
            <person name="Ivanova N."/>
            <person name="Mavrommatis K."/>
            <person name="Chen A."/>
            <person name="Palaniappan K."/>
            <person name="D'haeseleer P."/>
            <person name="Chain P."/>
            <person name="Bristow J."/>
            <person name="Eisen J.A."/>
            <person name="Markowitz V."/>
            <person name="Hugenholtz P."/>
            <person name="Schneider S."/>
            <person name="Goker M."/>
            <person name="Pukall R."/>
            <person name="Kyrpides N.C."/>
            <person name="Klenk H.P."/>
        </authorList>
    </citation>
    <scope>NUCLEOTIDE SEQUENCE [LARGE SCALE GENOMIC DNA]</scope>
    <source>
        <strain evidence="3">ATCC 14392 / DSM 20547 / JCM 11482 / CCUG 33030 / NBRC 15357 / NCTC 11040 / CCM 314 / 541</strain>
    </source>
</reference>
<evidence type="ECO:0000256" key="1">
    <source>
        <dbReference type="SAM" id="Phobius"/>
    </source>
</evidence>
<feature type="transmembrane region" description="Helical" evidence="1">
    <location>
        <begin position="15"/>
        <end position="34"/>
    </location>
</feature>
<keyword evidence="1" id="KW-0812">Transmembrane</keyword>
<keyword evidence="1" id="KW-1133">Transmembrane helix</keyword>
<keyword evidence="1" id="KW-0472">Membrane</keyword>
<dbReference type="RefSeq" id="WP_015779521.1">
    <property type="nucleotide sequence ID" value="NC_013169.1"/>
</dbReference>
<dbReference type="Proteomes" id="UP000006666">
    <property type="component" value="Chromosome"/>
</dbReference>
<organism evidence="2 3">
    <name type="scientific">Kytococcus sedentarius (strain ATCC 14392 / DSM 20547 / JCM 11482 / CCUG 33030 / NBRC 15357 / NCTC 11040 / CCM 314 / 541)</name>
    <name type="common">Micrococcus sedentarius</name>
    <dbReference type="NCBI Taxonomy" id="478801"/>
    <lineage>
        <taxon>Bacteria</taxon>
        <taxon>Bacillati</taxon>
        <taxon>Actinomycetota</taxon>
        <taxon>Actinomycetes</taxon>
        <taxon>Micrococcales</taxon>
        <taxon>Kytococcaceae</taxon>
        <taxon>Kytococcus</taxon>
    </lineage>
</organism>